<comment type="function">
    <text evidence="1 11">Catalyzes the reversible adenylation of nicotinate mononucleotide (NaMN) to nicotinic acid adenine dinucleotide (NaAD).</text>
</comment>
<dbReference type="InterPro" id="IPR004821">
    <property type="entry name" value="Cyt_trans-like"/>
</dbReference>
<evidence type="ECO:0000256" key="8">
    <source>
        <dbReference type="ARBA" id="ARBA00022840"/>
    </source>
</evidence>
<evidence type="ECO:0000259" key="12">
    <source>
        <dbReference type="Pfam" id="PF01467"/>
    </source>
</evidence>
<dbReference type="GO" id="GO:0005524">
    <property type="term" value="F:ATP binding"/>
    <property type="evidence" value="ECO:0007669"/>
    <property type="project" value="UniProtKB-KW"/>
</dbReference>
<evidence type="ECO:0000256" key="1">
    <source>
        <dbReference type="ARBA" id="ARBA00002324"/>
    </source>
</evidence>
<dbReference type="GO" id="GO:0009435">
    <property type="term" value="P:NAD+ biosynthetic process"/>
    <property type="evidence" value="ECO:0007669"/>
    <property type="project" value="UniProtKB-UniRule"/>
</dbReference>
<feature type="domain" description="Cytidyltransferase-like" evidence="12">
    <location>
        <begin position="17"/>
        <end position="206"/>
    </location>
</feature>
<dbReference type="NCBIfam" id="TIGR00125">
    <property type="entry name" value="cyt_tran_rel"/>
    <property type="match status" value="1"/>
</dbReference>
<evidence type="ECO:0000256" key="10">
    <source>
        <dbReference type="ARBA" id="ARBA00048721"/>
    </source>
</evidence>
<evidence type="ECO:0000256" key="9">
    <source>
        <dbReference type="ARBA" id="ARBA00023027"/>
    </source>
</evidence>
<gene>
    <name evidence="11 13" type="primary">nadD</name>
    <name evidence="13" type="ORF">NITINOP_3168</name>
</gene>
<dbReference type="NCBIfam" id="NF000840">
    <property type="entry name" value="PRK00071.1-3"/>
    <property type="match status" value="1"/>
</dbReference>
<evidence type="ECO:0000256" key="4">
    <source>
        <dbReference type="ARBA" id="ARBA00022642"/>
    </source>
</evidence>
<evidence type="ECO:0000313" key="13">
    <source>
        <dbReference type="EMBL" id="CUQ68140.1"/>
    </source>
</evidence>
<dbReference type="PANTHER" id="PTHR39321:SF3">
    <property type="entry name" value="PHOSPHOPANTETHEINE ADENYLYLTRANSFERASE"/>
    <property type="match status" value="1"/>
</dbReference>
<keyword evidence="9 11" id="KW-0520">NAD</keyword>
<name>A0A0S4KUQ5_9BACT</name>
<dbReference type="Proteomes" id="UP000066284">
    <property type="component" value="Chromosome 1"/>
</dbReference>
<keyword evidence="8 11" id="KW-0067">ATP-binding</keyword>
<dbReference type="InterPro" id="IPR014729">
    <property type="entry name" value="Rossmann-like_a/b/a_fold"/>
</dbReference>
<sequence>MSASPPASHPSPFKLGLLGGSFNPIHNGHLAVASEVRDRLGLNRVLFIPAGDPPHKRNGSLASATDRYEMVRLAIAGTPSFDLSDMEIKRTGKSYSIDTVRALERQFGLSTDLYFLIGLDAFLDVHNWKAPLELLQACRFVVVPRPGQSYRHLASVPLLPSLDHDMLAKLDAGILPRLDISSASCRGVICLPIPLCPISASDIRRRVRNGDTLANLLPPPVESYILRHRLYQEDRDRTNI</sequence>
<dbReference type="AlphaFoldDB" id="A0A0S4KUQ5"/>
<dbReference type="KEGG" id="nio:NITINOP_3168"/>
<dbReference type="STRING" id="1715989.NITINOP_3168"/>
<evidence type="ECO:0000256" key="7">
    <source>
        <dbReference type="ARBA" id="ARBA00022741"/>
    </source>
</evidence>
<evidence type="ECO:0000256" key="5">
    <source>
        <dbReference type="ARBA" id="ARBA00022679"/>
    </source>
</evidence>
<dbReference type="HAMAP" id="MF_00244">
    <property type="entry name" value="NaMN_adenylyltr"/>
    <property type="match status" value="1"/>
</dbReference>
<evidence type="ECO:0000256" key="2">
    <source>
        <dbReference type="ARBA" id="ARBA00005019"/>
    </source>
</evidence>
<evidence type="ECO:0000256" key="3">
    <source>
        <dbReference type="ARBA" id="ARBA00009014"/>
    </source>
</evidence>
<organism evidence="13 14">
    <name type="scientific">Candidatus Nitrospira inopinata</name>
    <dbReference type="NCBI Taxonomy" id="1715989"/>
    <lineage>
        <taxon>Bacteria</taxon>
        <taxon>Pseudomonadati</taxon>
        <taxon>Nitrospirota</taxon>
        <taxon>Nitrospiria</taxon>
        <taxon>Nitrospirales</taxon>
        <taxon>Nitrospiraceae</taxon>
        <taxon>Nitrospira</taxon>
    </lineage>
</organism>
<evidence type="ECO:0000256" key="11">
    <source>
        <dbReference type="HAMAP-Rule" id="MF_00244"/>
    </source>
</evidence>
<dbReference type="CDD" id="cd02165">
    <property type="entry name" value="NMNAT"/>
    <property type="match status" value="1"/>
</dbReference>
<accession>A0A0S4KUQ5</accession>
<dbReference type="GO" id="GO:0004515">
    <property type="term" value="F:nicotinate-nucleotide adenylyltransferase activity"/>
    <property type="evidence" value="ECO:0007669"/>
    <property type="project" value="UniProtKB-UniRule"/>
</dbReference>
<dbReference type="EC" id="2.7.7.18" evidence="11"/>
<keyword evidence="7 11" id="KW-0547">Nucleotide-binding</keyword>
<comment type="similarity">
    <text evidence="3 11">Belongs to the NadD family.</text>
</comment>
<keyword evidence="6 11" id="KW-0548">Nucleotidyltransferase</keyword>
<dbReference type="SUPFAM" id="SSF52374">
    <property type="entry name" value="Nucleotidylyl transferase"/>
    <property type="match status" value="1"/>
</dbReference>
<keyword evidence="4 11" id="KW-0662">Pyridine nucleotide biosynthesis</keyword>
<reference evidence="14" key="1">
    <citation type="submission" date="2015-09" db="EMBL/GenBank/DDBJ databases">
        <authorList>
            <person name="Daims H."/>
        </authorList>
    </citation>
    <scope>NUCLEOTIDE SEQUENCE [LARGE SCALE GENOMIC DNA]</scope>
</reference>
<dbReference type="EMBL" id="LN885086">
    <property type="protein sequence ID" value="CUQ68140.1"/>
    <property type="molecule type" value="Genomic_DNA"/>
</dbReference>
<dbReference type="PANTHER" id="PTHR39321">
    <property type="entry name" value="NICOTINATE-NUCLEOTIDE ADENYLYLTRANSFERASE-RELATED"/>
    <property type="match status" value="1"/>
</dbReference>
<evidence type="ECO:0000313" key="14">
    <source>
        <dbReference type="Proteomes" id="UP000066284"/>
    </source>
</evidence>
<dbReference type="Gene3D" id="3.40.50.620">
    <property type="entry name" value="HUPs"/>
    <property type="match status" value="1"/>
</dbReference>
<dbReference type="Pfam" id="PF01467">
    <property type="entry name" value="CTP_transf_like"/>
    <property type="match status" value="1"/>
</dbReference>
<comment type="pathway">
    <text evidence="2 11">Cofactor biosynthesis; NAD(+) biosynthesis; deamido-NAD(+) from nicotinate D-ribonucleotide: step 1/1.</text>
</comment>
<dbReference type="InterPro" id="IPR005248">
    <property type="entry name" value="NadD/NMNAT"/>
</dbReference>
<dbReference type="OrthoDB" id="5295945at2"/>
<keyword evidence="5 11" id="KW-0808">Transferase</keyword>
<proteinExistence type="inferred from homology"/>
<dbReference type="NCBIfam" id="TIGR00482">
    <property type="entry name" value="nicotinate (nicotinamide) nucleotide adenylyltransferase"/>
    <property type="match status" value="1"/>
</dbReference>
<dbReference type="UniPathway" id="UPA00253">
    <property type="reaction ID" value="UER00332"/>
</dbReference>
<keyword evidence="14" id="KW-1185">Reference proteome</keyword>
<comment type="catalytic activity">
    <reaction evidence="10 11">
        <text>nicotinate beta-D-ribonucleotide + ATP + H(+) = deamido-NAD(+) + diphosphate</text>
        <dbReference type="Rhea" id="RHEA:22860"/>
        <dbReference type="ChEBI" id="CHEBI:15378"/>
        <dbReference type="ChEBI" id="CHEBI:30616"/>
        <dbReference type="ChEBI" id="CHEBI:33019"/>
        <dbReference type="ChEBI" id="CHEBI:57502"/>
        <dbReference type="ChEBI" id="CHEBI:58437"/>
        <dbReference type="EC" id="2.7.7.18"/>
    </reaction>
</comment>
<dbReference type="RefSeq" id="WP_082633862.1">
    <property type="nucleotide sequence ID" value="NZ_LN885086.1"/>
</dbReference>
<evidence type="ECO:0000256" key="6">
    <source>
        <dbReference type="ARBA" id="ARBA00022695"/>
    </source>
</evidence>
<protein>
    <recommendedName>
        <fullName evidence="11">Probable nicotinate-nucleotide adenylyltransferase</fullName>
        <ecNumber evidence="11">2.7.7.18</ecNumber>
    </recommendedName>
    <alternativeName>
        <fullName evidence="11">Deamido-NAD(+) diphosphorylase</fullName>
    </alternativeName>
    <alternativeName>
        <fullName evidence="11">Deamido-NAD(+) pyrophosphorylase</fullName>
    </alternativeName>
    <alternativeName>
        <fullName evidence="11">Nicotinate mononucleotide adenylyltransferase</fullName>
        <shortName evidence="11">NaMN adenylyltransferase</shortName>
    </alternativeName>
</protein>